<evidence type="ECO:0000313" key="1">
    <source>
        <dbReference type="EMBL" id="DAD98515.1"/>
    </source>
</evidence>
<proteinExistence type="predicted"/>
<protein>
    <submittedName>
        <fullName evidence="1">Uncharacterized protein</fullName>
    </submittedName>
</protein>
<accession>A0A8S5NX22</accession>
<dbReference type="EMBL" id="BK015263">
    <property type="protein sequence ID" value="DAD98515.1"/>
    <property type="molecule type" value="Genomic_DNA"/>
</dbReference>
<organism evidence="1">
    <name type="scientific">Myoviridae sp. ctrMq22</name>
    <dbReference type="NCBI Taxonomy" id="2825181"/>
    <lineage>
        <taxon>Viruses</taxon>
        <taxon>Duplodnaviria</taxon>
        <taxon>Heunggongvirae</taxon>
        <taxon>Uroviricota</taxon>
        <taxon>Caudoviricetes</taxon>
    </lineage>
</organism>
<sequence>MLKGGPEWALSLPLSRLFRHCKQAETLFKR</sequence>
<reference evidence="1" key="1">
    <citation type="journal article" date="2021" name="Proc. Natl. Acad. Sci. U.S.A.">
        <title>A Catalog of Tens of Thousands of Viruses from Human Metagenomes Reveals Hidden Associations with Chronic Diseases.</title>
        <authorList>
            <person name="Tisza M.J."/>
            <person name="Buck C.B."/>
        </authorList>
    </citation>
    <scope>NUCLEOTIDE SEQUENCE</scope>
    <source>
        <strain evidence="1">CtrMq22</strain>
    </source>
</reference>
<name>A0A8S5NX22_9CAUD</name>